<comment type="caution">
    <text evidence="1">The sequence shown here is derived from an EMBL/GenBank/DDBJ whole genome shotgun (WGS) entry which is preliminary data.</text>
</comment>
<sequence length="95" mass="10899">MFCYGGRRAAGGGWRLPLIVLRSRLGGSLLGTPPQAAGYVRTTALLHYRIPWIAETTTTRLTRCKRDKTKTRVTPEWRFAKTQPEQYAYQFPARR</sequence>
<name>A0A4C1VJM0_EUMVA</name>
<accession>A0A4C1VJM0</accession>
<protein>
    <submittedName>
        <fullName evidence="1">Uncharacterized protein</fullName>
    </submittedName>
</protein>
<organism evidence="1 2">
    <name type="scientific">Eumeta variegata</name>
    <name type="common">Bagworm moth</name>
    <name type="synonym">Eumeta japonica</name>
    <dbReference type="NCBI Taxonomy" id="151549"/>
    <lineage>
        <taxon>Eukaryota</taxon>
        <taxon>Metazoa</taxon>
        <taxon>Ecdysozoa</taxon>
        <taxon>Arthropoda</taxon>
        <taxon>Hexapoda</taxon>
        <taxon>Insecta</taxon>
        <taxon>Pterygota</taxon>
        <taxon>Neoptera</taxon>
        <taxon>Endopterygota</taxon>
        <taxon>Lepidoptera</taxon>
        <taxon>Glossata</taxon>
        <taxon>Ditrysia</taxon>
        <taxon>Tineoidea</taxon>
        <taxon>Psychidae</taxon>
        <taxon>Oiketicinae</taxon>
        <taxon>Eumeta</taxon>
    </lineage>
</organism>
<dbReference type="AlphaFoldDB" id="A0A4C1VJM0"/>
<proteinExistence type="predicted"/>
<reference evidence="1 2" key="1">
    <citation type="journal article" date="2019" name="Commun. Biol.">
        <title>The bagworm genome reveals a unique fibroin gene that provides high tensile strength.</title>
        <authorList>
            <person name="Kono N."/>
            <person name="Nakamura H."/>
            <person name="Ohtoshi R."/>
            <person name="Tomita M."/>
            <person name="Numata K."/>
            <person name="Arakawa K."/>
        </authorList>
    </citation>
    <scope>NUCLEOTIDE SEQUENCE [LARGE SCALE GENOMIC DNA]</scope>
</reference>
<evidence type="ECO:0000313" key="1">
    <source>
        <dbReference type="EMBL" id="GBP38114.1"/>
    </source>
</evidence>
<dbReference type="EMBL" id="BGZK01000344">
    <property type="protein sequence ID" value="GBP38114.1"/>
    <property type="molecule type" value="Genomic_DNA"/>
</dbReference>
<gene>
    <name evidence="1" type="ORF">EVAR_80396_1</name>
</gene>
<evidence type="ECO:0000313" key="2">
    <source>
        <dbReference type="Proteomes" id="UP000299102"/>
    </source>
</evidence>
<keyword evidence="2" id="KW-1185">Reference proteome</keyword>
<dbReference type="Proteomes" id="UP000299102">
    <property type="component" value="Unassembled WGS sequence"/>
</dbReference>